<dbReference type="GeneID" id="100841396"/>
<feature type="compositionally biased region" description="Polar residues" evidence="1">
    <location>
        <begin position="751"/>
        <end position="775"/>
    </location>
</feature>
<organism evidence="4">
    <name type="scientific">Brachypodium distachyon</name>
    <name type="common">Purple false brome</name>
    <name type="synonym">Trachynia distachya</name>
    <dbReference type="NCBI Taxonomy" id="15368"/>
    <lineage>
        <taxon>Eukaryota</taxon>
        <taxon>Viridiplantae</taxon>
        <taxon>Streptophyta</taxon>
        <taxon>Embryophyta</taxon>
        <taxon>Tracheophyta</taxon>
        <taxon>Spermatophyta</taxon>
        <taxon>Magnoliopsida</taxon>
        <taxon>Liliopsida</taxon>
        <taxon>Poales</taxon>
        <taxon>Poaceae</taxon>
        <taxon>BOP clade</taxon>
        <taxon>Pooideae</taxon>
        <taxon>Stipodae</taxon>
        <taxon>Brachypodieae</taxon>
        <taxon>Brachypodium</taxon>
    </lineage>
</organism>
<proteinExistence type="predicted"/>
<name>A0A0Q3HFB1_BRADI</name>
<dbReference type="EMBL" id="CM000880">
    <property type="protein sequence ID" value="KQK21551.1"/>
    <property type="molecule type" value="Genomic_DNA"/>
</dbReference>
<reference evidence="5" key="3">
    <citation type="submission" date="2018-08" db="UniProtKB">
        <authorList>
            <consortium name="EnsemblPlants"/>
        </authorList>
    </citation>
    <scope>IDENTIFICATION</scope>
    <source>
        <strain evidence="5">cv. Bd21</strain>
    </source>
</reference>
<feature type="region of interest" description="Disordered" evidence="1">
    <location>
        <begin position="534"/>
        <end position="562"/>
    </location>
</feature>
<feature type="compositionally biased region" description="Low complexity" evidence="1">
    <location>
        <begin position="249"/>
        <end position="263"/>
    </location>
</feature>
<dbReference type="KEGG" id="bdi:100841396"/>
<dbReference type="InterPro" id="IPR056042">
    <property type="entry name" value="DUF7625"/>
</dbReference>
<dbReference type="GO" id="GO:0005777">
    <property type="term" value="C:peroxisome"/>
    <property type="evidence" value="ECO:0007669"/>
    <property type="project" value="InterPro"/>
</dbReference>
<dbReference type="InterPro" id="IPR021139">
    <property type="entry name" value="NYN"/>
</dbReference>
<dbReference type="Proteomes" id="UP000008810">
    <property type="component" value="Chromosome 1"/>
</dbReference>
<dbReference type="PANTHER" id="PTHR14379:SF23">
    <property type="entry name" value="OS03G0370200 PROTEIN"/>
    <property type="match status" value="1"/>
</dbReference>
<dbReference type="STRING" id="15368.A0A0Q3HFB1"/>
<dbReference type="InterPro" id="IPR024768">
    <property type="entry name" value="Marf1"/>
</dbReference>
<reference evidence="4 5" key="1">
    <citation type="journal article" date="2010" name="Nature">
        <title>Genome sequencing and analysis of the model grass Brachypodium distachyon.</title>
        <authorList>
            <consortium name="International Brachypodium Initiative"/>
        </authorList>
    </citation>
    <scope>NUCLEOTIDE SEQUENCE [LARGE SCALE GENOMIC DNA]</scope>
    <source>
        <strain evidence="4 5">Bd21</strain>
    </source>
</reference>
<gene>
    <name evidence="5" type="primary">LOC100841396</name>
    <name evidence="4" type="ORF">BRADI_1g61490v3</name>
</gene>
<evidence type="ECO:0000259" key="3">
    <source>
        <dbReference type="Pfam" id="PF24620"/>
    </source>
</evidence>
<dbReference type="Gene3D" id="3.40.50.1010">
    <property type="entry name" value="5'-nuclease"/>
    <property type="match status" value="1"/>
</dbReference>
<feature type="compositionally biased region" description="Polar residues" evidence="1">
    <location>
        <begin position="408"/>
        <end position="417"/>
    </location>
</feature>
<feature type="region of interest" description="Disordered" evidence="1">
    <location>
        <begin position="243"/>
        <end position="268"/>
    </location>
</feature>
<dbReference type="GO" id="GO:0010468">
    <property type="term" value="P:regulation of gene expression"/>
    <property type="evidence" value="ECO:0007669"/>
    <property type="project" value="InterPro"/>
</dbReference>
<feature type="compositionally biased region" description="Low complexity" evidence="1">
    <location>
        <begin position="536"/>
        <end position="547"/>
    </location>
</feature>
<dbReference type="CDD" id="cd10910">
    <property type="entry name" value="PIN_limkain_b1_N_like"/>
    <property type="match status" value="1"/>
</dbReference>
<evidence type="ECO:0000313" key="4">
    <source>
        <dbReference type="EMBL" id="KQK21551.1"/>
    </source>
</evidence>
<evidence type="ECO:0000259" key="2">
    <source>
        <dbReference type="Pfam" id="PF01936"/>
    </source>
</evidence>
<reference evidence="4" key="2">
    <citation type="submission" date="2017-06" db="EMBL/GenBank/DDBJ databases">
        <title>WGS assembly of Brachypodium distachyon.</title>
        <authorList>
            <consortium name="The International Brachypodium Initiative"/>
            <person name="Lucas S."/>
            <person name="Harmon-Smith M."/>
            <person name="Lail K."/>
            <person name="Tice H."/>
            <person name="Grimwood J."/>
            <person name="Bruce D."/>
            <person name="Barry K."/>
            <person name="Shu S."/>
            <person name="Lindquist E."/>
            <person name="Wang M."/>
            <person name="Pitluck S."/>
            <person name="Vogel J.P."/>
            <person name="Garvin D.F."/>
            <person name="Mockler T.C."/>
            <person name="Schmutz J."/>
            <person name="Rokhsar D."/>
            <person name="Bevan M.W."/>
        </authorList>
    </citation>
    <scope>NUCLEOTIDE SEQUENCE</scope>
    <source>
        <strain evidence="4">Bd21</strain>
    </source>
</reference>
<feature type="region of interest" description="Disordered" evidence="1">
    <location>
        <begin position="392"/>
        <end position="494"/>
    </location>
</feature>
<feature type="compositionally biased region" description="Polar residues" evidence="1">
    <location>
        <begin position="466"/>
        <end position="494"/>
    </location>
</feature>
<dbReference type="Gramene" id="KQK21551">
    <property type="protein sequence ID" value="KQK21551"/>
    <property type="gene ID" value="BRADI_1g61490v3"/>
</dbReference>
<accession>A0A0Q3HFB1</accession>
<dbReference type="AlphaFoldDB" id="A0A0Q3HFB1"/>
<evidence type="ECO:0000256" key="1">
    <source>
        <dbReference type="SAM" id="MobiDB-lite"/>
    </source>
</evidence>
<dbReference type="GO" id="GO:0004540">
    <property type="term" value="F:RNA nuclease activity"/>
    <property type="evidence" value="ECO:0007669"/>
    <property type="project" value="InterPro"/>
</dbReference>
<evidence type="ECO:0000313" key="5">
    <source>
        <dbReference type="EnsemblPlants" id="KQK21551"/>
    </source>
</evidence>
<dbReference type="ExpressionAtlas" id="A0A0Q3HFB1">
    <property type="expression patterns" value="baseline"/>
</dbReference>
<sequence length="951" mass="102322">MADCGAEAAEAKTSVWWDIDWCAVPTGGCDPHRIAHNVIAALAAAGRKGPVSFFAYGDSSRIAPGVLEALSATGIPLNHVSAGAKDGVDKKMLVDMVFWAYDNPPPGNYLLISGDRDFSDLLHRLMMKKYEILLAQPQNASSRALVTAAKTVWLWESLAAGKPELAESPHSHNVPDCNRNSNNVDASNCSHSKARAVHSKSDSNLKAGVKPLQKYVKKSNITSSFAPNHGQLESVLGVSKDSTGRTVSELEQSSVSSSSSSESIDGAKVDQSSLLGTPTLSQLSAQKPEVPAHLHPMEISQGFNRGEEPIKSTKCAPRNGTLDGVSNVYYHQMYQQSKYDNNGKGGNECKMKPLQKYVKKTSITSSSGNQVDSVEVYECSNGTTRNEIHLSTALSSSSKSLEGEIPPGTSTLLQSPAQKPAASIHLHQMRESHKSILGKKPSTSTGHTSRDGNNDLGVSIGHHPTYQHQSQSSQAQNKLHSNFNVGDNSGKSGNQYKVKQHQQYLKKTNILSSSANNEIYLGFPGNSKGSILGHPSRSMSSSPCSESLGGTEANPLSPLTSVGQKPVIPTDLHQLGTEFIFGKKPRGECMPKNGTFCFGASDGHYDPTYQLTLSSMLLKQDNPGPHCRSAFGQPCSITTDVDISILPSAGNNGFPSSQRQTWPSGSTFKDLADICSAISKLTISECPQGTGDARPLSQVAPSVSGHPRGVHEIGSSPHPIPNISFHPNHSNAYPSVQPPPGDNTCRPPTPNLSCNIQKPGNNGETQGSPPNSSKPEGTIRTVLHALDILKTEKMYPTESNIADCIRYGEMNFPGFDVKKALELSMRHQAVIMKKLVNDMPLFIAKDESLWKCVDVTNSNAKRPKALETVRKFLSSLGGHSAIKNSESRYQAATILRKFCLQQHALGDVLQILHIIIVRKKWIVPHSSGWQPLCFNTIVIDAASDAIGEVTS</sequence>
<dbReference type="Pfam" id="PF24620">
    <property type="entry name" value="DUF7625"/>
    <property type="match status" value="1"/>
</dbReference>
<feature type="domain" description="NYN" evidence="2">
    <location>
        <begin position="12"/>
        <end position="150"/>
    </location>
</feature>
<dbReference type="PANTHER" id="PTHR14379">
    <property type="entry name" value="LIMKAIN B LKAP"/>
    <property type="match status" value="1"/>
</dbReference>
<keyword evidence="6" id="KW-1185">Reference proteome</keyword>
<feature type="region of interest" description="Disordered" evidence="1">
    <location>
        <begin position="688"/>
        <end position="777"/>
    </location>
</feature>
<dbReference type="Pfam" id="PF01936">
    <property type="entry name" value="NYN"/>
    <property type="match status" value="1"/>
</dbReference>
<dbReference type="EnsemblPlants" id="KQK21551">
    <property type="protein sequence ID" value="KQK21551"/>
    <property type="gene ID" value="BRADI_1g61490v3"/>
</dbReference>
<feature type="compositionally biased region" description="Polar residues" evidence="1">
    <location>
        <begin position="725"/>
        <end position="734"/>
    </location>
</feature>
<protein>
    <submittedName>
        <fullName evidence="4 5">Uncharacterized protein</fullName>
    </submittedName>
</protein>
<dbReference type="RefSeq" id="XP_003561602.1">
    <property type="nucleotide sequence ID" value="XM_003561554.4"/>
</dbReference>
<evidence type="ECO:0000313" key="6">
    <source>
        <dbReference type="Proteomes" id="UP000008810"/>
    </source>
</evidence>
<dbReference type="OrthoDB" id="549353at2759"/>
<feature type="domain" description="DUF7625" evidence="3">
    <location>
        <begin position="765"/>
        <end position="859"/>
    </location>
</feature>